<name>A0ABS5XT67_9MICO</name>
<dbReference type="Proteomes" id="UP000740605">
    <property type="component" value="Unassembled WGS sequence"/>
</dbReference>
<dbReference type="InterPro" id="IPR025403">
    <property type="entry name" value="TgpA-like_C"/>
</dbReference>
<evidence type="ECO:0000256" key="1">
    <source>
        <dbReference type="SAM" id="Phobius"/>
    </source>
</evidence>
<protein>
    <submittedName>
        <fullName evidence="4">DUF4129 domain-containing protein</fullName>
    </submittedName>
</protein>
<feature type="signal peptide" evidence="2">
    <location>
        <begin position="1"/>
        <end position="30"/>
    </location>
</feature>
<evidence type="ECO:0000256" key="2">
    <source>
        <dbReference type="SAM" id="SignalP"/>
    </source>
</evidence>
<sequence length="247" mass="25464">MTRPVRRRTRAAGLVAVAVCIGLAFASAFAPPTLITSAPGPVADQRGRSVILPTASGFPAPTLIQPPRRNVQVPEDVQSILGTLLALAALAAVILIVVRVARAFAARTAPARIDEVVTAPVVDAGAVQDAFRRAREQIALEDDANRAVIRCWESVESLGGEAGIPREASQTASEYVIGILSRLDAPAAPAARLSRLYTQALFAAAPLPAGAVVQARADLAELDAALARPGGRVPPAVARSDAGTDAP</sequence>
<evidence type="ECO:0000313" key="4">
    <source>
        <dbReference type="EMBL" id="MBT8797151.1"/>
    </source>
</evidence>
<gene>
    <name evidence="4" type="ORF">J0P97_03550</name>
</gene>
<reference evidence="4 5" key="1">
    <citation type="submission" date="2021-03" db="EMBL/GenBank/DDBJ databases">
        <title>Microbacterium pauli sp. nov., isolated from microfiltered milk.</title>
        <authorList>
            <person name="Bellassi P."/>
            <person name="Fontana A."/>
            <person name="Callegari M.L."/>
            <person name="Lorenzo M."/>
            <person name="Cappa F."/>
        </authorList>
    </citation>
    <scope>NUCLEOTIDE SEQUENCE [LARGE SCALE GENOMIC DNA]</scope>
    <source>
        <strain evidence="4 5">DSM 18909</strain>
    </source>
</reference>
<proteinExistence type="predicted"/>
<accession>A0ABS5XT67</accession>
<dbReference type="EMBL" id="JAFLHG010000002">
    <property type="protein sequence ID" value="MBT8797151.1"/>
    <property type="molecule type" value="Genomic_DNA"/>
</dbReference>
<organism evidence="4 5">
    <name type="scientific">Microbacterium flavum</name>
    <dbReference type="NCBI Taxonomy" id="415216"/>
    <lineage>
        <taxon>Bacteria</taxon>
        <taxon>Bacillati</taxon>
        <taxon>Actinomycetota</taxon>
        <taxon>Actinomycetes</taxon>
        <taxon>Micrococcales</taxon>
        <taxon>Microbacteriaceae</taxon>
        <taxon>Microbacterium</taxon>
    </lineage>
</organism>
<dbReference type="Pfam" id="PF13559">
    <property type="entry name" value="DUF4129"/>
    <property type="match status" value="1"/>
</dbReference>
<evidence type="ECO:0000313" key="5">
    <source>
        <dbReference type="Proteomes" id="UP000740605"/>
    </source>
</evidence>
<comment type="caution">
    <text evidence="4">The sequence shown here is derived from an EMBL/GenBank/DDBJ whole genome shotgun (WGS) entry which is preliminary data.</text>
</comment>
<keyword evidence="1" id="KW-0812">Transmembrane</keyword>
<keyword evidence="1" id="KW-0472">Membrane</keyword>
<dbReference type="RefSeq" id="WP_215486393.1">
    <property type="nucleotide sequence ID" value="NZ_BAAAPJ010000001.1"/>
</dbReference>
<keyword evidence="5" id="KW-1185">Reference proteome</keyword>
<feature type="chain" id="PRO_5046465080" evidence="2">
    <location>
        <begin position="31"/>
        <end position="247"/>
    </location>
</feature>
<keyword evidence="1" id="KW-1133">Transmembrane helix</keyword>
<evidence type="ECO:0000259" key="3">
    <source>
        <dbReference type="Pfam" id="PF13559"/>
    </source>
</evidence>
<keyword evidence="2" id="KW-0732">Signal</keyword>
<feature type="domain" description="Protein-glutamine gamma-glutamyltransferase-like C-terminal" evidence="3">
    <location>
        <begin position="151"/>
        <end position="219"/>
    </location>
</feature>
<feature type="transmembrane region" description="Helical" evidence="1">
    <location>
        <begin position="77"/>
        <end position="98"/>
    </location>
</feature>